<dbReference type="RefSeq" id="XP_044567327.1">
    <property type="nucleotide sequence ID" value="XM_044701964.1"/>
</dbReference>
<feature type="domain" description="Glycoside hydrolase family 20 catalytic" evidence="10">
    <location>
        <begin position="207"/>
        <end position="530"/>
    </location>
</feature>
<dbReference type="InterPro" id="IPR017853">
    <property type="entry name" value="GH"/>
</dbReference>
<dbReference type="GO" id="GO:0004563">
    <property type="term" value="F:beta-N-acetylhexosaminidase activity"/>
    <property type="evidence" value="ECO:0007669"/>
    <property type="project" value="UniProtKB-EC"/>
</dbReference>
<keyword evidence="5" id="KW-0325">Glycoprotein</keyword>
<dbReference type="Gene3D" id="3.30.379.10">
    <property type="entry name" value="Chitobiase/beta-hexosaminidase domain 2-like"/>
    <property type="match status" value="1"/>
</dbReference>
<dbReference type="PIRSF" id="PIRSF001093">
    <property type="entry name" value="B-hxosamndse_ab_euk"/>
    <property type="match status" value="1"/>
</dbReference>
<evidence type="ECO:0000256" key="2">
    <source>
        <dbReference type="ARBA" id="ARBA00006285"/>
    </source>
</evidence>
<reference evidence="12 13" key="1">
    <citation type="journal article" date="2019" name="Sci. Rep.">
        <title>Nanopore sequencing improves the draft genome of the human pathogenic amoeba Naegleria fowleri.</title>
        <authorList>
            <person name="Liechti N."/>
            <person name="Schurch N."/>
            <person name="Bruggmann R."/>
            <person name="Wittwer M."/>
        </authorList>
    </citation>
    <scope>NUCLEOTIDE SEQUENCE [LARGE SCALE GENOMIC DNA]</scope>
    <source>
        <strain evidence="12 13">ATCC 30894</strain>
    </source>
</reference>
<dbReference type="GO" id="GO:0030203">
    <property type="term" value="P:glycosaminoglycan metabolic process"/>
    <property type="evidence" value="ECO:0007669"/>
    <property type="project" value="TreeGrafter"/>
</dbReference>
<dbReference type="GO" id="GO:0016020">
    <property type="term" value="C:membrane"/>
    <property type="evidence" value="ECO:0007669"/>
    <property type="project" value="TreeGrafter"/>
</dbReference>
<dbReference type="InterPro" id="IPR015883">
    <property type="entry name" value="Glyco_hydro_20_cat"/>
</dbReference>
<evidence type="ECO:0000256" key="1">
    <source>
        <dbReference type="ARBA" id="ARBA00001231"/>
    </source>
</evidence>
<evidence type="ECO:0000313" key="12">
    <source>
        <dbReference type="EMBL" id="KAF0982614.1"/>
    </source>
</evidence>
<evidence type="ECO:0000313" key="13">
    <source>
        <dbReference type="Proteomes" id="UP000444721"/>
    </source>
</evidence>
<name>A0A6A5C7Z0_NAEFO</name>
<keyword evidence="6 7" id="KW-0326">Glycosidase</keyword>
<feature type="active site" description="Proton donor" evidence="8">
    <location>
        <position position="362"/>
    </location>
</feature>
<dbReference type="VEuPathDB" id="AmoebaDB:FDP41_011544"/>
<dbReference type="Gene3D" id="3.20.20.80">
    <property type="entry name" value="Glycosidases"/>
    <property type="match status" value="1"/>
</dbReference>
<dbReference type="EC" id="3.2.1.52" evidence="7"/>
<dbReference type="SUPFAM" id="SSF55545">
    <property type="entry name" value="beta-N-acetylhexosaminidase-like domain"/>
    <property type="match status" value="1"/>
</dbReference>
<evidence type="ECO:0000259" key="11">
    <source>
        <dbReference type="Pfam" id="PF14845"/>
    </source>
</evidence>
<dbReference type="PANTHER" id="PTHR22600:SF21">
    <property type="entry name" value="BETA-HEXOSAMINIDASE A"/>
    <property type="match status" value="1"/>
</dbReference>
<evidence type="ECO:0000256" key="8">
    <source>
        <dbReference type="PIRSR" id="PIRSR001093-1"/>
    </source>
</evidence>
<evidence type="ECO:0000256" key="5">
    <source>
        <dbReference type="ARBA" id="ARBA00023180"/>
    </source>
</evidence>
<dbReference type="InterPro" id="IPR029018">
    <property type="entry name" value="Hex-like_dom2"/>
</dbReference>
<feature type="signal peptide" evidence="9">
    <location>
        <begin position="1"/>
        <end position="29"/>
    </location>
</feature>
<gene>
    <name evidence="12" type="ORF">FDP41_011544</name>
</gene>
<dbReference type="InterPro" id="IPR029019">
    <property type="entry name" value="HEX_eukaryotic_N"/>
</dbReference>
<dbReference type="CDD" id="cd06562">
    <property type="entry name" value="GH20_HexA_HexB-like"/>
    <property type="match status" value="1"/>
</dbReference>
<protein>
    <recommendedName>
        <fullName evidence="7">Beta-hexosaminidase</fullName>
        <ecNumber evidence="7">3.2.1.52</ecNumber>
    </recommendedName>
</protein>
<dbReference type="InterPro" id="IPR025705">
    <property type="entry name" value="Beta_hexosaminidase_sua/sub"/>
</dbReference>
<evidence type="ECO:0000256" key="3">
    <source>
        <dbReference type="ARBA" id="ARBA00022729"/>
    </source>
</evidence>
<dbReference type="SUPFAM" id="SSF51445">
    <property type="entry name" value="(Trans)glycosidases"/>
    <property type="match status" value="1"/>
</dbReference>
<organism evidence="12 13">
    <name type="scientific">Naegleria fowleri</name>
    <name type="common">Brain eating amoeba</name>
    <dbReference type="NCBI Taxonomy" id="5763"/>
    <lineage>
        <taxon>Eukaryota</taxon>
        <taxon>Discoba</taxon>
        <taxon>Heterolobosea</taxon>
        <taxon>Tetramitia</taxon>
        <taxon>Eutetramitia</taxon>
        <taxon>Vahlkampfiidae</taxon>
        <taxon>Naegleria</taxon>
    </lineage>
</organism>
<evidence type="ECO:0000256" key="9">
    <source>
        <dbReference type="SAM" id="SignalP"/>
    </source>
</evidence>
<keyword evidence="13" id="KW-1185">Reference proteome</keyword>
<dbReference type="Pfam" id="PF00728">
    <property type="entry name" value="Glyco_hydro_20"/>
    <property type="match status" value="1"/>
</dbReference>
<proteinExistence type="inferred from homology"/>
<dbReference type="GeneID" id="68118759"/>
<dbReference type="EMBL" id="VFQX01000009">
    <property type="protein sequence ID" value="KAF0982614.1"/>
    <property type="molecule type" value="Genomic_DNA"/>
</dbReference>
<accession>A0A6A5C7Z0</accession>
<dbReference type="VEuPathDB" id="AmoebaDB:NfTy_018240"/>
<feature type="domain" description="Beta-hexosaminidase eukaryotic type N-terminal" evidence="11">
    <location>
        <begin position="43"/>
        <end position="174"/>
    </location>
</feature>
<comment type="similarity">
    <text evidence="2 7">Belongs to the glycosyl hydrolase 20 family.</text>
</comment>
<evidence type="ECO:0000259" key="10">
    <source>
        <dbReference type="Pfam" id="PF00728"/>
    </source>
</evidence>
<dbReference type="PRINTS" id="PR00738">
    <property type="entry name" value="GLHYDRLASE20"/>
</dbReference>
<keyword evidence="4 7" id="KW-0378">Hydrolase</keyword>
<comment type="catalytic activity">
    <reaction evidence="1 7">
        <text>Hydrolysis of terminal non-reducing N-acetyl-D-hexosamine residues in N-acetyl-beta-D-hexosaminides.</text>
        <dbReference type="EC" id="3.2.1.52"/>
    </reaction>
</comment>
<keyword evidence="3 9" id="KW-0732">Signal</keyword>
<dbReference type="AlphaFoldDB" id="A0A6A5C7Z0"/>
<dbReference type="GO" id="GO:0005975">
    <property type="term" value="P:carbohydrate metabolic process"/>
    <property type="evidence" value="ECO:0007669"/>
    <property type="project" value="InterPro"/>
</dbReference>
<evidence type="ECO:0000256" key="4">
    <source>
        <dbReference type="ARBA" id="ARBA00022801"/>
    </source>
</evidence>
<evidence type="ECO:0000256" key="7">
    <source>
        <dbReference type="PIRNR" id="PIRNR001093"/>
    </source>
</evidence>
<evidence type="ECO:0000256" key="6">
    <source>
        <dbReference type="ARBA" id="ARBA00023295"/>
    </source>
</evidence>
<dbReference type="OrthoDB" id="428480at2759"/>
<feature type="chain" id="PRO_5025542400" description="Beta-hexosaminidase" evidence="9">
    <location>
        <begin position="30"/>
        <end position="573"/>
    </location>
</feature>
<sequence length="573" mass="65222">MFLKRKASCHFLWMAIVMMMAIFMGIVCSERVASAPTTNTFKIWPLPEQYSTGSVIGIIPNWKSFNIVFQENPLSQGDYDIISDALTRYGSMIFFSENVDSSSNCPDSFNHTTVYCLTRAVLTVNNPSKEMIPEPYLGMDESYMINIDPSQGQAQLTANTVWGALRALESFSQLITPVDNLNGISFGKKYYTFGELLPIVVKDSPRFQWRGFLVDTARHYYSVKKLLQIIDSLAYIKMNVFHWHIVDAQSFPLVVNGYPNLSGKGAYQKQAIYSGEDILAIIEYGRRRGVRVVPEIDVPGHAGSWGFGYPEITANCPSYAHNINNIPLNVANPKTYDVLAAVIKQLTLSGFTDKYYHFGGDELVMGCWLEDPTIRNFMKQKGFTQPVQLLFYFEDILRTIYLPLNKTMICWEELALEYGYSVPKDTIVHVWKERKTLLDVVQMGYQTLLSGGWYLDQQIPNRNQTFYEWVDTWINFYLNDPTEGFGMPESQKKLVLGGEGAMWSEQVDDANFDSRVFPRTLAIAERLWSPSSVTDITSARIRMEYARCNVMVRRGVACGPVMPGYCQATYDNF</sequence>
<dbReference type="Pfam" id="PF14845">
    <property type="entry name" value="Glycohydro_20b2"/>
    <property type="match status" value="1"/>
</dbReference>
<dbReference type="OMA" id="GHDVVMC"/>
<dbReference type="Proteomes" id="UP000444721">
    <property type="component" value="Unassembled WGS sequence"/>
</dbReference>
<dbReference type="PANTHER" id="PTHR22600">
    <property type="entry name" value="BETA-HEXOSAMINIDASE"/>
    <property type="match status" value="1"/>
</dbReference>
<dbReference type="FunFam" id="3.20.20.80:FF:000063">
    <property type="entry name" value="Beta-hexosaminidase"/>
    <property type="match status" value="1"/>
</dbReference>
<comment type="caution">
    <text evidence="12">The sequence shown here is derived from an EMBL/GenBank/DDBJ whole genome shotgun (WGS) entry which is preliminary data.</text>
</comment>
<dbReference type="VEuPathDB" id="AmoebaDB:NF0028600"/>